<dbReference type="FunFam" id="3.30.160.60:FF:001156">
    <property type="entry name" value="Zinc finger protein 407"/>
    <property type="match status" value="2"/>
</dbReference>
<gene>
    <name evidence="19" type="primary">LOC117347032</name>
</gene>
<dbReference type="GO" id="GO:0001228">
    <property type="term" value="F:DNA-binding transcription activator activity, RNA polymerase II-specific"/>
    <property type="evidence" value="ECO:0007669"/>
    <property type="project" value="TreeGrafter"/>
</dbReference>
<accession>A0A6P8NR23</accession>
<reference evidence="19" key="1">
    <citation type="submission" date="2025-08" db="UniProtKB">
        <authorList>
            <consortium name="RefSeq"/>
        </authorList>
    </citation>
    <scope>IDENTIFICATION</scope>
</reference>
<evidence type="ECO:0000256" key="14">
    <source>
        <dbReference type="PROSITE-ProRule" id="PRU00042"/>
    </source>
</evidence>
<dbReference type="PROSITE" id="PS50805">
    <property type="entry name" value="KRAB"/>
    <property type="match status" value="1"/>
</dbReference>
<dbReference type="GO" id="GO:0000978">
    <property type="term" value="F:RNA polymerase II cis-regulatory region sequence-specific DNA binding"/>
    <property type="evidence" value="ECO:0007669"/>
    <property type="project" value="TreeGrafter"/>
</dbReference>
<dbReference type="Gene3D" id="6.10.140.140">
    <property type="match status" value="1"/>
</dbReference>
<keyword evidence="13" id="KW-0539">Nucleus</keyword>
<feature type="domain" description="C2H2-type" evidence="16">
    <location>
        <begin position="452"/>
        <end position="479"/>
    </location>
</feature>
<dbReference type="InterPro" id="IPR036236">
    <property type="entry name" value="Znf_C2H2_sf"/>
</dbReference>
<dbReference type="AlphaFoldDB" id="A0A6P8NR23"/>
<comment type="similarity">
    <text evidence="3">Belongs to the krueppel C2H2-type zinc-finger protein family.</text>
</comment>
<feature type="domain" description="C2H2-type" evidence="16">
    <location>
        <begin position="650"/>
        <end position="677"/>
    </location>
</feature>
<keyword evidence="18" id="KW-1185">Reference proteome</keyword>
<comment type="subcellular location">
    <subcellularLocation>
        <location evidence="2">Nucleus</location>
    </subcellularLocation>
</comment>
<evidence type="ECO:0000256" key="9">
    <source>
        <dbReference type="ARBA" id="ARBA00022843"/>
    </source>
</evidence>
<feature type="region of interest" description="Disordered" evidence="15">
    <location>
        <begin position="221"/>
        <end position="243"/>
    </location>
</feature>
<feature type="domain" description="C2H2-type" evidence="16">
    <location>
        <begin position="424"/>
        <end position="451"/>
    </location>
</feature>
<keyword evidence="6" id="KW-0677">Repeat</keyword>
<dbReference type="SUPFAM" id="SSF109640">
    <property type="entry name" value="KRAB domain (Kruppel-associated box)"/>
    <property type="match status" value="1"/>
</dbReference>
<dbReference type="SMART" id="SM00349">
    <property type="entry name" value="KRAB"/>
    <property type="match status" value="1"/>
</dbReference>
<dbReference type="CDD" id="cd07765">
    <property type="entry name" value="KRAB_A-box"/>
    <property type="match status" value="1"/>
</dbReference>
<dbReference type="GO" id="GO:0008270">
    <property type="term" value="F:zinc ion binding"/>
    <property type="evidence" value="ECO:0007669"/>
    <property type="project" value="UniProtKB-KW"/>
</dbReference>
<keyword evidence="11" id="KW-0238">DNA-binding</keyword>
<sequence length="717" mass="83266">MSALVSDKAVVTFSDVAAYFLEVEWGIMGERQKQLYMKVIKEIHSFLISQGYSILNPDVLFKIKKEDEIYLAQQCEGEGKECMNDSTMSFPVVTSVFSLSVKQEDVLPLIDHPESKTTEQIHHPLVGSTNIKPAILIRFKEDGSRIEPQGSEDRGSLPNTGTCELHEAAGAQGCKPDSMVQTLNIEEPCVSNLLGGGEKDTDIHKDDGFRSNIKKLRMYDGQKREEKKCKDASGNSPHSSSDCEGGICSITPTRVKAKVKKGKRSNTQERTSNHCSRLVQTQELKEGEIPFKSADNQENFTTDSHFVQHPIPGIRSEAQYYHGVSKTKLIRDTVACDNPFKYSDCDRSFSQKCSLQLRNVTHTRKKQFKCSQCNKCFGWKEGLQRHEKSHLEESLFKCSECDKFFTAKHTLQQHVMIHTGEKPFQCSICKKYFRYKNCLQRHEITHMRERPFKCSQCDKCFGWKGALQRHEKGHLEENLFKCSGCDKRFKWKQGLQRHEITHIREKPFKCSHCDKCFGWKEGLQRHEKSHLEENLFKCSECDKCFTAKQTLQKHVMIHTGEKPYKCSVCQKSFRHKSCQQLHEITHMREMVKPFKCSQCDKYFRWAHNLKLHEKIHTQENLFRCPQCDKCFTKKDRLEQHIMIHTGEKPFKCSECDKCFRQKSGLQLHQITHLEKRPFKCTECHKCFKKKRSLQVHEMMHKKKTTAELVNSCVFLRE</sequence>
<dbReference type="FunFam" id="3.30.160.60:FF:000189">
    <property type="entry name" value="zinc finger protein 133 isoform X1"/>
    <property type="match status" value="1"/>
</dbReference>
<dbReference type="OrthoDB" id="654211at2759"/>
<evidence type="ECO:0000256" key="1">
    <source>
        <dbReference type="ARBA" id="ARBA00003767"/>
    </source>
</evidence>
<dbReference type="KEGG" id="gsh:117347032"/>
<dbReference type="RefSeq" id="XP_033773219.1">
    <property type="nucleotide sequence ID" value="XM_033917328.1"/>
</dbReference>
<name>A0A6P8NR23_GEOSA</name>
<dbReference type="Gene3D" id="3.30.160.60">
    <property type="entry name" value="Classic Zinc Finger"/>
    <property type="match status" value="12"/>
</dbReference>
<dbReference type="PANTHER" id="PTHR24393">
    <property type="entry name" value="ZINC FINGER PROTEIN"/>
    <property type="match status" value="1"/>
</dbReference>
<evidence type="ECO:0000256" key="3">
    <source>
        <dbReference type="ARBA" id="ARBA00006991"/>
    </source>
</evidence>
<evidence type="ECO:0000256" key="2">
    <source>
        <dbReference type="ARBA" id="ARBA00004123"/>
    </source>
</evidence>
<keyword evidence="4" id="KW-1017">Isopeptide bond</keyword>
<evidence type="ECO:0000256" key="4">
    <source>
        <dbReference type="ARBA" id="ARBA00022499"/>
    </source>
</evidence>
<keyword evidence="7 14" id="KW-0863">Zinc-finger</keyword>
<dbReference type="InParanoid" id="A0A6P8NR23"/>
<dbReference type="Pfam" id="PF00096">
    <property type="entry name" value="zf-C2H2"/>
    <property type="match status" value="6"/>
</dbReference>
<keyword evidence="12" id="KW-0804">Transcription</keyword>
<evidence type="ECO:0000256" key="10">
    <source>
        <dbReference type="ARBA" id="ARBA00023015"/>
    </source>
</evidence>
<feature type="compositionally biased region" description="Basic and acidic residues" evidence="15">
    <location>
        <begin position="143"/>
        <end position="155"/>
    </location>
</feature>
<dbReference type="FunFam" id="3.30.160.60:FF:000446">
    <property type="entry name" value="Zinc finger protein"/>
    <property type="match status" value="1"/>
</dbReference>
<evidence type="ECO:0000313" key="18">
    <source>
        <dbReference type="Proteomes" id="UP000515159"/>
    </source>
</evidence>
<evidence type="ECO:0000256" key="11">
    <source>
        <dbReference type="ARBA" id="ARBA00023125"/>
    </source>
</evidence>
<proteinExistence type="inferred from homology"/>
<dbReference type="GO" id="GO:0005694">
    <property type="term" value="C:chromosome"/>
    <property type="evidence" value="ECO:0007669"/>
    <property type="project" value="UniProtKB-ARBA"/>
</dbReference>
<feature type="domain" description="C2H2-type" evidence="16">
    <location>
        <begin position="536"/>
        <end position="563"/>
    </location>
</feature>
<feature type="domain" description="C2H2-type" evidence="16">
    <location>
        <begin position="594"/>
        <end position="621"/>
    </location>
</feature>
<dbReference type="PROSITE" id="PS50157">
    <property type="entry name" value="ZINC_FINGER_C2H2_2"/>
    <property type="match status" value="12"/>
</dbReference>
<dbReference type="FunFam" id="3.30.160.60:FF:000624">
    <property type="entry name" value="zinc finger protein 697"/>
    <property type="match status" value="1"/>
</dbReference>
<feature type="compositionally biased region" description="Basic and acidic residues" evidence="15">
    <location>
        <begin position="221"/>
        <end position="231"/>
    </location>
</feature>
<feature type="compositionally biased region" description="Polar residues" evidence="15">
    <location>
        <begin position="233"/>
        <end position="242"/>
    </location>
</feature>
<feature type="domain" description="KRAB" evidence="17">
    <location>
        <begin position="11"/>
        <end position="82"/>
    </location>
</feature>
<evidence type="ECO:0000256" key="5">
    <source>
        <dbReference type="ARBA" id="ARBA00022723"/>
    </source>
</evidence>
<dbReference type="InterPro" id="IPR013087">
    <property type="entry name" value="Znf_C2H2_type"/>
</dbReference>
<feature type="domain" description="C2H2-type" evidence="16">
    <location>
        <begin position="396"/>
        <end position="423"/>
    </location>
</feature>
<dbReference type="SUPFAM" id="SSF57667">
    <property type="entry name" value="beta-beta-alpha zinc fingers"/>
    <property type="match status" value="7"/>
</dbReference>
<evidence type="ECO:0000259" key="16">
    <source>
        <dbReference type="PROSITE" id="PS50157"/>
    </source>
</evidence>
<dbReference type="Proteomes" id="UP000515159">
    <property type="component" value="Chromosome 1"/>
</dbReference>
<dbReference type="SMART" id="SM00355">
    <property type="entry name" value="ZnF_C2H2"/>
    <property type="match status" value="13"/>
</dbReference>
<dbReference type="InterPro" id="IPR001909">
    <property type="entry name" value="KRAB"/>
</dbReference>
<organism evidence="18 19">
    <name type="scientific">Geotrypetes seraphini</name>
    <name type="common">Gaboon caecilian</name>
    <name type="synonym">Caecilia seraphini</name>
    <dbReference type="NCBI Taxonomy" id="260995"/>
    <lineage>
        <taxon>Eukaryota</taxon>
        <taxon>Metazoa</taxon>
        <taxon>Chordata</taxon>
        <taxon>Craniata</taxon>
        <taxon>Vertebrata</taxon>
        <taxon>Euteleostomi</taxon>
        <taxon>Amphibia</taxon>
        <taxon>Gymnophiona</taxon>
        <taxon>Geotrypetes</taxon>
    </lineage>
</organism>
<keyword evidence="10" id="KW-0805">Transcription regulation</keyword>
<evidence type="ECO:0000256" key="8">
    <source>
        <dbReference type="ARBA" id="ARBA00022833"/>
    </source>
</evidence>
<feature type="domain" description="C2H2-type" evidence="16">
    <location>
        <begin position="368"/>
        <end position="395"/>
    </location>
</feature>
<evidence type="ECO:0000256" key="6">
    <source>
        <dbReference type="ARBA" id="ARBA00022737"/>
    </source>
</evidence>
<feature type="region of interest" description="Disordered" evidence="15">
    <location>
        <begin position="143"/>
        <end position="163"/>
    </location>
</feature>
<dbReference type="FunFam" id="3.30.160.60:FF:000247">
    <property type="entry name" value="Zinc finger protein 236"/>
    <property type="match status" value="1"/>
</dbReference>
<protein>
    <submittedName>
        <fullName evidence="19">Oocyte zinc finger protein XlCOF6-like isoform X1</fullName>
    </submittedName>
</protein>
<evidence type="ECO:0000259" key="17">
    <source>
        <dbReference type="PROSITE" id="PS50805"/>
    </source>
</evidence>
<feature type="domain" description="C2H2-type" evidence="16">
    <location>
        <begin position="678"/>
        <end position="705"/>
    </location>
</feature>
<dbReference type="FunFam" id="3.30.160.60:FF:002061">
    <property type="entry name" value="Uncharacterized protein"/>
    <property type="match status" value="1"/>
</dbReference>
<evidence type="ECO:0000256" key="13">
    <source>
        <dbReference type="ARBA" id="ARBA00023242"/>
    </source>
</evidence>
<feature type="domain" description="C2H2-type" evidence="16">
    <location>
        <begin position="508"/>
        <end position="535"/>
    </location>
</feature>
<dbReference type="PANTHER" id="PTHR24393:SF100">
    <property type="entry name" value="ZINC FINGER PROTEIN-RELATED"/>
    <property type="match status" value="1"/>
</dbReference>
<keyword evidence="9" id="KW-0832">Ubl conjugation</keyword>
<keyword evidence="8" id="KW-0862">Zinc</keyword>
<dbReference type="GO" id="GO:0005634">
    <property type="term" value="C:nucleus"/>
    <property type="evidence" value="ECO:0007669"/>
    <property type="project" value="UniProtKB-SubCell"/>
</dbReference>
<feature type="domain" description="C2H2-type" evidence="16">
    <location>
        <begin position="564"/>
        <end position="591"/>
    </location>
</feature>
<evidence type="ECO:0000256" key="12">
    <source>
        <dbReference type="ARBA" id="ARBA00023163"/>
    </source>
</evidence>
<comment type="function">
    <text evidence="1">May be involved in transcriptional regulation.</text>
</comment>
<dbReference type="GeneID" id="117347032"/>
<dbReference type="FunFam" id="3.30.160.60:FF:001064">
    <property type="entry name" value="Zinc finger protein 425"/>
    <property type="match status" value="1"/>
</dbReference>
<evidence type="ECO:0000313" key="19">
    <source>
        <dbReference type="RefSeq" id="XP_033773219.1"/>
    </source>
</evidence>
<dbReference type="InterPro" id="IPR036051">
    <property type="entry name" value="KRAB_dom_sf"/>
</dbReference>
<dbReference type="PROSITE" id="PS00028">
    <property type="entry name" value="ZINC_FINGER_C2H2_1"/>
    <property type="match status" value="12"/>
</dbReference>
<keyword evidence="5" id="KW-0479">Metal-binding</keyword>
<feature type="domain" description="C2H2-type" evidence="16">
    <location>
        <begin position="622"/>
        <end position="649"/>
    </location>
</feature>
<evidence type="ECO:0000256" key="7">
    <source>
        <dbReference type="ARBA" id="ARBA00022771"/>
    </source>
</evidence>
<evidence type="ECO:0000256" key="15">
    <source>
        <dbReference type="SAM" id="MobiDB-lite"/>
    </source>
</evidence>
<dbReference type="FunFam" id="3.30.160.60:FF:001732">
    <property type="entry name" value="Zgc:162936"/>
    <property type="match status" value="1"/>
</dbReference>
<dbReference type="Pfam" id="PF01352">
    <property type="entry name" value="KRAB"/>
    <property type="match status" value="1"/>
</dbReference>
<feature type="domain" description="C2H2-type" evidence="16">
    <location>
        <begin position="480"/>
        <end position="507"/>
    </location>
</feature>